<gene>
    <name evidence="6" type="ORF">GNLVRS02_ARAD1C42922g</name>
</gene>
<keyword evidence="3 4" id="KW-0687">Ribonucleoprotein</keyword>
<reference evidence="6" key="1">
    <citation type="submission" date="2014-02" db="EMBL/GenBank/DDBJ databases">
        <authorList>
            <person name="Genoscope - CEA"/>
        </authorList>
    </citation>
    <scope>NUCLEOTIDE SEQUENCE</scope>
    <source>
        <strain evidence="6">LS3</strain>
    </source>
</reference>
<organism evidence="6">
    <name type="scientific">Blastobotrys adeninivorans</name>
    <name type="common">Yeast</name>
    <name type="synonym">Arxula adeninivorans</name>
    <dbReference type="NCBI Taxonomy" id="409370"/>
    <lineage>
        <taxon>Eukaryota</taxon>
        <taxon>Fungi</taxon>
        <taxon>Dikarya</taxon>
        <taxon>Ascomycota</taxon>
        <taxon>Saccharomycotina</taxon>
        <taxon>Dipodascomycetes</taxon>
        <taxon>Dipodascales</taxon>
        <taxon>Trichomonascaceae</taxon>
        <taxon>Blastobotrys</taxon>
    </lineage>
</organism>
<reference evidence="6" key="2">
    <citation type="submission" date="2014-06" db="EMBL/GenBank/DDBJ databases">
        <title>The complete genome of Blastobotrys (Arxula) adeninivorans LS3 - a yeast of biotechnological interest.</title>
        <authorList>
            <person name="Kunze G."/>
            <person name="Gaillardin C."/>
            <person name="Czernicka M."/>
            <person name="Durrens P."/>
            <person name="Martin T."/>
            <person name="Boer E."/>
            <person name="Gabaldon T."/>
            <person name="Cruz J."/>
            <person name="Talla E."/>
            <person name="Marck C."/>
            <person name="Goffeau A."/>
            <person name="Barbe V."/>
            <person name="Baret P."/>
            <person name="Baronian K."/>
            <person name="Beier S."/>
            <person name="Bleykasten C."/>
            <person name="Bode R."/>
            <person name="Casaregola S."/>
            <person name="Despons L."/>
            <person name="Fairhead C."/>
            <person name="Giersberg M."/>
            <person name="Gierski P."/>
            <person name="Hahnel U."/>
            <person name="Hartmann A."/>
            <person name="Jankowska D."/>
            <person name="Jubin C."/>
            <person name="Jung P."/>
            <person name="Lafontaine I."/>
            <person name="Leh-Louis V."/>
            <person name="Lemaire M."/>
            <person name="Marcet-Houben M."/>
            <person name="Mascher M."/>
            <person name="Morel G."/>
            <person name="Richard G.-F."/>
            <person name="Riechen J."/>
            <person name="Sacerdot C."/>
            <person name="Sarkar A."/>
            <person name="Savel G."/>
            <person name="Schacherer J."/>
            <person name="Sherman D."/>
            <person name="Straub M.-L."/>
            <person name="Stein N."/>
            <person name="Thierry A."/>
            <person name="Trautwein-Schult A."/>
            <person name="Westhof E."/>
            <person name="Worch S."/>
            <person name="Dujon B."/>
            <person name="Souciet J.-L."/>
            <person name="Wincker P."/>
            <person name="Scholz U."/>
            <person name="Neuveglise N."/>
        </authorList>
    </citation>
    <scope>NUCLEOTIDE SEQUENCE</scope>
    <source>
        <strain evidence="6">LS3</strain>
    </source>
</reference>
<dbReference type="GO" id="GO:0005762">
    <property type="term" value="C:mitochondrial large ribosomal subunit"/>
    <property type="evidence" value="ECO:0007669"/>
    <property type="project" value="TreeGrafter"/>
</dbReference>
<evidence type="ECO:0000256" key="3">
    <source>
        <dbReference type="ARBA" id="ARBA00023274"/>
    </source>
</evidence>
<evidence type="ECO:0000313" key="6">
    <source>
        <dbReference type="EMBL" id="CDP35765.1"/>
    </source>
</evidence>
<dbReference type="PANTHER" id="PTHR14413">
    <property type="entry name" value="RIBOSOMAL PROTEIN L17"/>
    <property type="match status" value="1"/>
</dbReference>
<comment type="similarity">
    <text evidence="1 4">Belongs to the bacterial ribosomal protein bL17 family.</text>
</comment>
<dbReference type="EMBL" id="HG937693">
    <property type="protein sequence ID" value="CDP35765.1"/>
    <property type="molecule type" value="Genomic_DNA"/>
</dbReference>
<dbReference type="InterPro" id="IPR047859">
    <property type="entry name" value="Ribosomal_bL17_CS"/>
</dbReference>
<dbReference type="NCBIfam" id="TIGR00059">
    <property type="entry name" value="L17"/>
    <property type="match status" value="1"/>
</dbReference>
<evidence type="ECO:0000256" key="1">
    <source>
        <dbReference type="ARBA" id="ARBA00008777"/>
    </source>
</evidence>
<protein>
    <submittedName>
        <fullName evidence="6">ARAD1C42922p</fullName>
    </submittedName>
</protein>
<feature type="region of interest" description="Disordered" evidence="5">
    <location>
        <begin position="184"/>
        <end position="207"/>
    </location>
</feature>
<dbReference type="Gene3D" id="3.90.1030.10">
    <property type="entry name" value="Ribosomal protein L17"/>
    <property type="match status" value="1"/>
</dbReference>
<accession>A0A060T3U6</accession>
<proteinExistence type="inferred from homology"/>
<dbReference type="HAMAP" id="MF_01368">
    <property type="entry name" value="Ribosomal_bL17"/>
    <property type="match status" value="1"/>
</dbReference>
<dbReference type="PANTHER" id="PTHR14413:SF16">
    <property type="entry name" value="LARGE RIBOSOMAL SUBUNIT PROTEIN BL17M"/>
    <property type="match status" value="1"/>
</dbReference>
<dbReference type="GO" id="GO:0003735">
    <property type="term" value="F:structural constituent of ribosome"/>
    <property type="evidence" value="ECO:0007669"/>
    <property type="project" value="InterPro"/>
</dbReference>
<dbReference type="AlphaFoldDB" id="A0A060T3U6"/>
<name>A0A060T3U6_BLAAD</name>
<evidence type="ECO:0000256" key="4">
    <source>
        <dbReference type="RuleBase" id="RU000660"/>
    </source>
</evidence>
<evidence type="ECO:0000256" key="5">
    <source>
        <dbReference type="SAM" id="MobiDB-lite"/>
    </source>
</evidence>
<dbReference type="SUPFAM" id="SSF64263">
    <property type="entry name" value="Prokaryotic ribosomal protein L17"/>
    <property type="match status" value="1"/>
</dbReference>
<keyword evidence="2 4" id="KW-0689">Ribosomal protein</keyword>
<dbReference type="InterPro" id="IPR000456">
    <property type="entry name" value="Ribosomal_bL17"/>
</dbReference>
<sequence>MAITRHLNRTATHRKALLRNLVTALIEHESITTTHAKAKEAQASAEWLITLAKNKSPDEKQARIRAEDMVFKPNSTIPKLFEDIAPRYEGRTGGYTRVLRLENRIGDNAPQSVLELVGGKRDLRFSMTARIVARLERQGLPIDKVTAANVRSILQYRTEEEFRQEVEFMKETFYKTEKSIQNLPVDKPKKKRAPIQLVENPLNEKAA</sequence>
<dbReference type="PhylomeDB" id="A0A060T3U6"/>
<dbReference type="PROSITE" id="PS01167">
    <property type="entry name" value="RIBOSOMAL_L17"/>
    <property type="match status" value="1"/>
</dbReference>
<dbReference type="GO" id="GO:0006412">
    <property type="term" value="P:translation"/>
    <property type="evidence" value="ECO:0007669"/>
    <property type="project" value="InterPro"/>
</dbReference>
<dbReference type="Pfam" id="PF01196">
    <property type="entry name" value="Ribosomal_L17"/>
    <property type="match status" value="1"/>
</dbReference>
<evidence type="ECO:0000256" key="2">
    <source>
        <dbReference type="ARBA" id="ARBA00022980"/>
    </source>
</evidence>
<dbReference type="InterPro" id="IPR036373">
    <property type="entry name" value="Ribosomal_bL17_sf"/>
</dbReference>